<dbReference type="AlphaFoldDB" id="A0A7X9XC26"/>
<sequence length="209" mass="22904">MKNIKNIVVALFIGLLLVSCNEEQTVEKELNQGQLVLQLGSNQRTSQDVNNYGLKVENAAGEVVLSYEKISDAPEKINLAIGDYTVKVASADEMPYFTFDAPYYYGDKQCTINSGEETVVDIVCALKHVKLTVNFDGQITETAKSYEAVIQSAHGEITIDASTANIVYAERSALVISTTIEKEDGSVVKNKQIVSGLETQSEYTLNISY</sequence>
<keyword evidence="2" id="KW-1185">Reference proteome</keyword>
<dbReference type="InterPro" id="IPR027840">
    <property type="entry name" value="DUF4493"/>
</dbReference>
<dbReference type="Pfam" id="PF14900">
    <property type="entry name" value="DUF4493"/>
    <property type="match status" value="1"/>
</dbReference>
<reference evidence="1 2" key="1">
    <citation type="submission" date="2020-04" db="EMBL/GenBank/DDBJ databases">
        <title>Flammeovirga sp. SR4, a novel species isolated from seawater.</title>
        <authorList>
            <person name="Wang X."/>
        </authorList>
    </citation>
    <scope>NUCLEOTIDE SEQUENCE [LARGE SCALE GENOMIC DNA]</scope>
    <source>
        <strain evidence="1 2">ATCC 23126</strain>
    </source>
</reference>
<dbReference type="EMBL" id="JABANE010000089">
    <property type="protein sequence ID" value="NME71204.1"/>
    <property type="molecule type" value="Genomic_DNA"/>
</dbReference>
<organism evidence="1 2">
    <name type="scientific">Flammeovirga aprica JL-4</name>
    <dbReference type="NCBI Taxonomy" id="694437"/>
    <lineage>
        <taxon>Bacteria</taxon>
        <taxon>Pseudomonadati</taxon>
        <taxon>Bacteroidota</taxon>
        <taxon>Cytophagia</taxon>
        <taxon>Cytophagales</taxon>
        <taxon>Flammeovirgaceae</taxon>
        <taxon>Flammeovirga</taxon>
    </lineage>
</organism>
<proteinExistence type="predicted"/>
<evidence type="ECO:0000313" key="1">
    <source>
        <dbReference type="EMBL" id="NME71204.1"/>
    </source>
</evidence>
<gene>
    <name evidence="1" type="ORF">HHU12_24785</name>
</gene>
<dbReference type="RefSeq" id="WP_169659426.1">
    <property type="nucleotide sequence ID" value="NZ_JABANE010000089.1"/>
</dbReference>
<comment type="caution">
    <text evidence="1">The sequence shown here is derived from an EMBL/GenBank/DDBJ whole genome shotgun (WGS) entry which is preliminary data.</text>
</comment>
<protein>
    <submittedName>
        <fullName evidence="1">DUF4493 domain-containing protein</fullName>
    </submittedName>
</protein>
<evidence type="ECO:0000313" key="2">
    <source>
        <dbReference type="Proteomes" id="UP000576082"/>
    </source>
</evidence>
<accession>A0A7X9XC26</accession>
<dbReference type="PROSITE" id="PS51257">
    <property type="entry name" value="PROKAR_LIPOPROTEIN"/>
    <property type="match status" value="1"/>
</dbReference>
<dbReference type="Proteomes" id="UP000576082">
    <property type="component" value="Unassembled WGS sequence"/>
</dbReference>
<name>A0A7X9XC26_9BACT</name>